<organism evidence="2 3">
    <name type="scientific">Euplotes crassus</name>
    <dbReference type="NCBI Taxonomy" id="5936"/>
    <lineage>
        <taxon>Eukaryota</taxon>
        <taxon>Sar</taxon>
        <taxon>Alveolata</taxon>
        <taxon>Ciliophora</taxon>
        <taxon>Intramacronucleata</taxon>
        <taxon>Spirotrichea</taxon>
        <taxon>Hypotrichia</taxon>
        <taxon>Euplotida</taxon>
        <taxon>Euplotidae</taxon>
        <taxon>Moneuplotes</taxon>
    </lineage>
</organism>
<reference evidence="2" key="1">
    <citation type="submission" date="2023-07" db="EMBL/GenBank/DDBJ databases">
        <authorList>
            <consortium name="AG Swart"/>
            <person name="Singh M."/>
            <person name="Singh A."/>
            <person name="Seah K."/>
            <person name="Emmerich C."/>
        </authorList>
    </citation>
    <scope>NUCLEOTIDE SEQUENCE</scope>
    <source>
        <strain evidence="2">DP1</strain>
    </source>
</reference>
<protein>
    <submittedName>
        <fullName evidence="2">Uncharacterized protein</fullName>
    </submittedName>
</protein>
<sequence length="799" mass="90655">MYGGSKQKSGFSPQNMHIQGSYARGEASELDNDPNSVSMINELLMSEGEWTSVPEILKLTMTAFYKVLGSHSDTLQEMGNALIMKANKVDLNSLLNTKVNLQDFKQTVADISDDIESKASIHQVNKFIESKLNPGLSSHGSKRSQSEYAHQVEEIQTEVREIYEEIKNKLAEFDKALSKQKSQLSNKADIDNINELLNTKANKITVAEALHQKANKKEIEKILVDQINPSDIDRIVDQLNEKANIADLHHLQDMIEAKTDRNDLREMMNTLSSPDKENVNKSLLSTLQREKDLNTAKIENLELKMKSHIQKIDNELKTVIDNFTSGLTKKADFRDLEGIGNNISNKADIESVAEMVGDTKDAVFEKLRKLKDEFATQRKDIYEEIYDRFNKHDVAIEKYKKDLKSVKDSNKKITKENTSIHSEVKEIIQYEAEGISSRLKDETSKAINELHTFKAKVDKELAKKAKKSDLKEIKNDLEQMLDSKANEVETQKTVNNLNTNLVNRLMNTKIELQNSLTHLQDSLKTELSHKCNVDEVNEMLSCKVDTHYFKQLLGQKSDKGDIETLKSIIDRIIREVDMKINSKELQLHIDSTRSSIEDMTKEIFQKAQAKDLLKLDEEKASREEMGRIFQNITRDIQEKVSAQDVKASFDEQALINEALCSENCLGRWVWKSGELKASCLIPWEVQCVNTCPDNFIWEKSTSIICISPGLYELCMGIFSKKNPNVQVQVNGEGIFTLFKDSDTIERHNSTKIKDLGTHSAGNITGLTHTDYISLPDRARVSVIFDGIAKAEGFISLKKL</sequence>
<dbReference type="EMBL" id="CAMPGE010028919">
    <property type="protein sequence ID" value="CAI2386412.1"/>
    <property type="molecule type" value="Genomic_DNA"/>
</dbReference>
<feature type="coiled-coil region" evidence="1">
    <location>
        <begin position="284"/>
        <end position="318"/>
    </location>
</feature>
<name>A0AAD1Y888_EUPCR</name>
<comment type="caution">
    <text evidence="2">The sequence shown here is derived from an EMBL/GenBank/DDBJ whole genome shotgun (WGS) entry which is preliminary data.</text>
</comment>
<keyword evidence="1" id="KW-0175">Coiled coil</keyword>
<evidence type="ECO:0000313" key="2">
    <source>
        <dbReference type="EMBL" id="CAI2386412.1"/>
    </source>
</evidence>
<dbReference type="PANTHER" id="PTHR40131">
    <property type="entry name" value="C1Q DOMAIN-CONTAINING PROTEIN"/>
    <property type="match status" value="1"/>
</dbReference>
<evidence type="ECO:0000313" key="3">
    <source>
        <dbReference type="Proteomes" id="UP001295684"/>
    </source>
</evidence>
<dbReference type="AlphaFoldDB" id="A0AAD1Y888"/>
<accession>A0AAD1Y888</accession>
<dbReference type="PANTHER" id="PTHR40131:SF1">
    <property type="entry name" value="C1Q DOMAIN-CONTAINING PROTEIN"/>
    <property type="match status" value="1"/>
</dbReference>
<keyword evidence="3" id="KW-1185">Reference proteome</keyword>
<evidence type="ECO:0000256" key="1">
    <source>
        <dbReference type="SAM" id="Coils"/>
    </source>
</evidence>
<gene>
    <name evidence="2" type="ORF">ECRASSUSDP1_LOCUS28027</name>
</gene>
<dbReference type="Proteomes" id="UP001295684">
    <property type="component" value="Unassembled WGS sequence"/>
</dbReference>
<feature type="coiled-coil region" evidence="1">
    <location>
        <begin position="463"/>
        <end position="490"/>
    </location>
</feature>
<proteinExistence type="predicted"/>
<feature type="coiled-coil region" evidence="1">
    <location>
        <begin position="152"/>
        <end position="183"/>
    </location>
</feature>